<protein>
    <submittedName>
        <fullName evidence="1">Uncharacterized protein</fullName>
    </submittedName>
</protein>
<gene>
    <name evidence="1" type="ORF">MILVUS5_LOCUS5911</name>
</gene>
<reference evidence="1" key="1">
    <citation type="submission" date="2023-10" db="EMBL/GenBank/DDBJ databases">
        <authorList>
            <person name="Rodriguez Cubillos JULIANA M."/>
            <person name="De Vega J."/>
        </authorList>
    </citation>
    <scope>NUCLEOTIDE SEQUENCE</scope>
</reference>
<evidence type="ECO:0000313" key="1">
    <source>
        <dbReference type="EMBL" id="CAJ2635163.1"/>
    </source>
</evidence>
<keyword evidence="2" id="KW-1185">Reference proteome</keyword>
<sequence length="256" mass="29671">MEGSPGSSTVQPPQYQAVHFDYDALKIEKEGKNPPKFNSDPTTFPWWKNALYSHLIGIDDELWDLVELGPEFEGMNNDGKLNTTQRKGLTPTQKKAYAKHHKVKEILSRCISHDEYLKIGDKTSAKTMYDSLCSTYDGNDQVKEAKANLLVQQYELFKMKEDETIETMYSRFKILVSGLSVLKKSYTTSDHVRKILRSLPVRWRPKVTTIQEAKNLTTLTLEELMSSLISHEMELIVDEPQRKPRRIEMKERREKD</sequence>
<evidence type="ECO:0000313" key="2">
    <source>
        <dbReference type="Proteomes" id="UP001177021"/>
    </source>
</evidence>
<name>A0ACB0IRK8_TRIPR</name>
<organism evidence="1 2">
    <name type="scientific">Trifolium pratense</name>
    <name type="common">Red clover</name>
    <dbReference type="NCBI Taxonomy" id="57577"/>
    <lineage>
        <taxon>Eukaryota</taxon>
        <taxon>Viridiplantae</taxon>
        <taxon>Streptophyta</taxon>
        <taxon>Embryophyta</taxon>
        <taxon>Tracheophyta</taxon>
        <taxon>Spermatophyta</taxon>
        <taxon>Magnoliopsida</taxon>
        <taxon>eudicotyledons</taxon>
        <taxon>Gunneridae</taxon>
        <taxon>Pentapetalae</taxon>
        <taxon>rosids</taxon>
        <taxon>fabids</taxon>
        <taxon>Fabales</taxon>
        <taxon>Fabaceae</taxon>
        <taxon>Papilionoideae</taxon>
        <taxon>50 kb inversion clade</taxon>
        <taxon>NPAAA clade</taxon>
        <taxon>Hologalegina</taxon>
        <taxon>IRL clade</taxon>
        <taxon>Trifolieae</taxon>
        <taxon>Trifolium</taxon>
    </lineage>
</organism>
<dbReference type="EMBL" id="CASHSV030000002">
    <property type="protein sequence ID" value="CAJ2635163.1"/>
    <property type="molecule type" value="Genomic_DNA"/>
</dbReference>
<accession>A0ACB0IRK8</accession>
<proteinExistence type="predicted"/>
<comment type="caution">
    <text evidence="1">The sequence shown here is derived from an EMBL/GenBank/DDBJ whole genome shotgun (WGS) entry which is preliminary data.</text>
</comment>
<dbReference type="Proteomes" id="UP001177021">
    <property type="component" value="Unassembled WGS sequence"/>
</dbReference>